<comment type="caution">
    <text evidence="1">The sequence shown here is derived from an EMBL/GenBank/DDBJ whole genome shotgun (WGS) entry which is preliminary data.</text>
</comment>
<accession>A0AAN9MWB7</accession>
<protein>
    <submittedName>
        <fullName evidence="1">Uncharacterized protein</fullName>
    </submittedName>
</protein>
<dbReference type="EMBL" id="JAYMYQ010000001">
    <property type="protein sequence ID" value="KAK7361151.1"/>
    <property type="molecule type" value="Genomic_DNA"/>
</dbReference>
<sequence length="128" mass="14728">MQENKGKVPYCLGPSTLRDFEIKSYPIFFSSFLGLAKLVGTLASSWLQVFHYSQPPPVPGFNHPLKYSWCLHRGHNTPPEPPSRGSKENNDSRYYLNEIIPKEGLNLLWRHGRMRSLLEQMNPSDLDL</sequence>
<keyword evidence="2" id="KW-1185">Reference proteome</keyword>
<evidence type="ECO:0000313" key="1">
    <source>
        <dbReference type="EMBL" id="KAK7361151.1"/>
    </source>
</evidence>
<organism evidence="1 2">
    <name type="scientific">Canavalia gladiata</name>
    <name type="common">Sword bean</name>
    <name type="synonym">Dolichos gladiatus</name>
    <dbReference type="NCBI Taxonomy" id="3824"/>
    <lineage>
        <taxon>Eukaryota</taxon>
        <taxon>Viridiplantae</taxon>
        <taxon>Streptophyta</taxon>
        <taxon>Embryophyta</taxon>
        <taxon>Tracheophyta</taxon>
        <taxon>Spermatophyta</taxon>
        <taxon>Magnoliopsida</taxon>
        <taxon>eudicotyledons</taxon>
        <taxon>Gunneridae</taxon>
        <taxon>Pentapetalae</taxon>
        <taxon>rosids</taxon>
        <taxon>fabids</taxon>
        <taxon>Fabales</taxon>
        <taxon>Fabaceae</taxon>
        <taxon>Papilionoideae</taxon>
        <taxon>50 kb inversion clade</taxon>
        <taxon>NPAAA clade</taxon>
        <taxon>indigoferoid/millettioid clade</taxon>
        <taxon>Phaseoleae</taxon>
        <taxon>Canavalia</taxon>
    </lineage>
</organism>
<reference evidence="1 2" key="1">
    <citation type="submission" date="2024-01" db="EMBL/GenBank/DDBJ databases">
        <title>The genomes of 5 underutilized Papilionoideae crops provide insights into root nodulation and disease resistanc.</title>
        <authorList>
            <person name="Jiang F."/>
        </authorList>
    </citation>
    <scope>NUCLEOTIDE SEQUENCE [LARGE SCALE GENOMIC DNA]</scope>
    <source>
        <strain evidence="1">LVBAO_FW01</strain>
        <tissue evidence="1">Leaves</tissue>
    </source>
</reference>
<gene>
    <name evidence="1" type="ORF">VNO77_03196</name>
</gene>
<evidence type="ECO:0000313" key="2">
    <source>
        <dbReference type="Proteomes" id="UP001367508"/>
    </source>
</evidence>
<name>A0AAN9MWB7_CANGL</name>
<dbReference type="AlphaFoldDB" id="A0AAN9MWB7"/>
<dbReference type="Proteomes" id="UP001367508">
    <property type="component" value="Unassembled WGS sequence"/>
</dbReference>
<proteinExistence type="predicted"/>